<dbReference type="FunFam" id="3.40.50.10470:FF:000006">
    <property type="entry name" value="Methylthioribose-1-phosphate isomerase"/>
    <property type="match status" value="1"/>
</dbReference>
<keyword evidence="3" id="KW-0396">Initiation factor</keyword>
<dbReference type="InterPro" id="IPR042529">
    <property type="entry name" value="IF_2B-like_C"/>
</dbReference>
<dbReference type="GO" id="GO:0003743">
    <property type="term" value="F:translation initiation factor activity"/>
    <property type="evidence" value="ECO:0007669"/>
    <property type="project" value="UniProtKB-KW"/>
</dbReference>
<proteinExistence type="inferred from homology"/>
<gene>
    <name evidence="3" type="primary">mtnA</name>
</gene>
<dbReference type="PANTHER" id="PTHR43475:SF1">
    <property type="entry name" value="METHYLTHIORIBOSE-1-PHOSPHATE ISOMERASE"/>
    <property type="match status" value="1"/>
</dbReference>
<dbReference type="NCBIfam" id="TIGR00524">
    <property type="entry name" value="eIF-2B_rel"/>
    <property type="match status" value="1"/>
</dbReference>
<keyword evidence="1 3" id="KW-0413">Isomerase</keyword>
<dbReference type="GO" id="GO:0019509">
    <property type="term" value="P:L-methionine salvage from methylthioadenosine"/>
    <property type="evidence" value="ECO:0007669"/>
    <property type="project" value="TreeGrafter"/>
</dbReference>
<dbReference type="InterPro" id="IPR011559">
    <property type="entry name" value="Initiation_fac_2B_a/b/d"/>
</dbReference>
<dbReference type="SUPFAM" id="SSF100950">
    <property type="entry name" value="NagB/RpiA/CoA transferase-like"/>
    <property type="match status" value="1"/>
</dbReference>
<organism evidence="3">
    <name type="scientific">uncultured marine thaumarchaeote KM3_06_C02</name>
    <dbReference type="NCBI Taxonomy" id="1455976"/>
    <lineage>
        <taxon>Archaea</taxon>
        <taxon>Nitrososphaerota</taxon>
        <taxon>environmental samples</taxon>
    </lineage>
</organism>
<protein>
    <submittedName>
        <fullName evidence="3">AIF-2BI family translation initiation factor (MtnA)</fullName>
        <ecNumber evidence="3">5.3.1.23</ecNumber>
    </submittedName>
</protein>
<dbReference type="Gene3D" id="3.40.50.10470">
    <property type="entry name" value="Translation initiation factor eif-2b, domain 2"/>
    <property type="match status" value="1"/>
</dbReference>
<evidence type="ECO:0000313" key="3">
    <source>
        <dbReference type="EMBL" id="AIE98670.1"/>
    </source>
</evidence>
<dbReference type="AlphaFoldDB" id="A0A075G3P6"/>
<accession>A0A075G3P6</accession>
<reference evidence="3" key="1">
    <citation type="journal article" date="2014" name="Genome Biol. Evol.">
        <title>Pangenome evidence for extensive interdomain horizontal transfer affecting lineage core and shell genes in uncultured planktonic thaumarchaeota and euryarchaeota.</title>
        <authorList>
            <person name="Deschamps P."/>
            <person name="Zivanovic Y."/>
            <person name="Moreira D."/>
            <person name="Rodriguez-Valera F."/>
            <person name="Lopez-Garcia P."/>
        </authorList>
    </citation>
    <scope>NUCLEOTIDE SEQUENCE</scope>
</reference>
<evidence type="ECO:0000256" key="2">
    <source>
        <dbReference type="RuleBase" id="RU003814"/>
    </source>
</evidence>
<sequence length="183" mass="20218">MGVVRAAKEEGKSIKVIATETRPALQGSRLTAFEMMEDGFDVRVITDTMAGHVMSKGLVDKVLVGADRIVNTGHVFNKIGTYQIAILSEKHNIPFYPVAPSSTFDLLSKWDEVIIEERDPSEVVNIRGTQIAPKGVRVLNPAFDMTPPELVTSIVSDRGILESPYNNSIIKNIDHSIEERPFI</sequence>
<dbReference type="PANTHER" id="PTHR43475">
    <property type="entry name" value="METHYLTHIORIBOSE-1-PHOSPHATE ISOMERASE"/>
    <property type="match status" value="1"/>
</dbReference>
<dbReference type="Pfam" id="PF01008">
    <property type="entry name" value="IF-2B"/>
    <property type="match status" value="1"/>
</dbReference>
<dbReference type="EMBL" id="KF900541">
    <property type="protein sequence ID" value="AIE98670.1"/>
    <property type="molecule type" value="Genomic_DNA"/>
</dbReference>
<dbReference type="InterPro" id="IPR037171">
    <property type="entry name" value="NagB/RpiA_transferase-like"/>
</dbReference>
<dbReference type="GO" id="GO:0046523">
    <property type="term" value="F:S-methyl-5-thioribose-1-phosphate isomerase activity"/>
    <property type="evidence" value="ECO:0007669"/>
    <property type="project" value="UniProtKB-EC"/>
</dbReference>
<name>A0A075G3P6_9ARCH</name>
<dbReference type="EC" id="5.3.1.23" evidence="3"/>
<keyword evidence="3" id="KW-0648">Protein biosynthesis</keyword>
<dbReference type="InterPro" id="IPR000649">
    <property type="entry name" value="IF-2B-related"/>
</dbReference>
<comment type="similarity">
    <text evidence="2">Belongs to the eIF-2B alpha/beta/delta subunits family.</text>
</comment>
<evidence type="ECO:0000256" key="1">
    <source>
        <dbReference type="ARBA" id="ARBA00023235"/>
    </source>
</evidence>